<dbReference type="OrthoDB" id="9787933at2"/>
<dbReference type="GO" id="GO:0016787">
    <property type="term" value="F:hydrolase activity"/>
    <property type="evidence" value="ECO:0007669"/>
    <property type="project" value="UniProtKB-KW"/>
</dbReference>
<sequence length="239" mass="26323">MAIITNTTNYRDGETLLEAFVAFDDAISGYRPAVLIHHTWCGRDAFVAEKARQIAELGYVGIAVDLYGKGVLGTNPEENAVLMQPFMADRLLLRQRLMAAYRNAKLMPWVDSHTMAAIGFCFGGLCTLDLARSGVDIKGVVSFHGMLHAPDDIKTHSIKAKVLALHGNNDPLAPIEDVLAFEQEMSAAEADWQLHTYGNTGHAFTNPAMNDRASGFYFQADANRRAWLAMQNFLAEVFA</sequence>
<dbReference type="InterPro" id="IPR029058">
    <property type="entry name" value="AB_hydrolase_fold"/>
</dbReference>
<dbReference type="PANTHER" id="PTHR22946:SF0">
    <property type="entry name" value="DIENELACTONE HYDROLASE DOMAIN-CONTAINING PROTEIN"/>
    <property type="match status" value="1"/>
</dbReference>
<dbReference type="InterPro" id="IPR002925">
    <property type="entry name" value="Dienelactn_hydro"/>
</dbReference>
<dbReference type="Proteomes" id="UP000195442">
    <property type="component" value="Unassembled WGS sequence"/>
</dbReference>
<proteinExistence type="predicted"/>
<name>A0A1R4H257_9GAMM</name>
<reference evidence="3" key="1">
    <citation type="submission" date="2017-02" db="EMBL/GenBank/DDBJ databases">
        <authorList>
            <person name="Daims H."/>
        </authorList>
    </citation>
    <scope>NUCLEOTIDE SEQUENCE [LARGE SCALE GENOMIC DNA]</scope>
</reference>
<dbReference type="RefSeq" id="WP_087146047.1">
    <property type="nucleotide sequence ID" value="NZ_FUKJ01000068.1"/>
</dbReference>
<dbReference type="InterPro" id="IPR050261">
    <property type="entry name" value="FrsA_esterase"/>
</dbReference>
<protein>
    <submittedName>
        <fullName evidence="2">Dienelactone hydrolase</fullName>
    </submittedName>
</protein>
<keyword evidence="2" id="KW-0378">Hydrolase</keyword>
<dbReference type="Gene3D" id="3.40.50.1820">
    <property type="entry name" value="alpha/beta hydrolase"/>
    <property type="match status" value="1"/>
</dbReference>
<dbReference type="Pfam" id="PF01738">
    <property type="entry name" value="DLH"/>
    <property type="match status" value="1"/>
</dbReference>
<evidence type="ECO:0000313" key="2">
    <source>
        <dbReference type="EMBL" id="SJM90327.1"/>
    </source>
</evidence>
<gene>
    <name evidence="2" type="ORF">CRENPOLYSF2_160007</name>
</gene>
<accession>A0A1R4H257</accession>
<dbReference type="AlphaFoldDB" id="A0A1R4H257"/>
<feature type="domain" description="Dienelactone hydrolase" evidence="1">
    <location>
        <begin position="22"/>
        <end position="237"/>
    </location>
</feature>
<keyword evidence="3" id="KW-1185">Reference proteome</keyword>
<evidence type="ECO:0000259" key="1">
    <source>
        <dbReference type="Pfam" id="PF01738"/>
    </source>
</evidence>
<organism evidence="2 3">
    <name type="scientific">Crenothrix polyspora</name>
    <dbReference type="NCBI Taxonomy" id="360316"/>
    <lineage>
        <taxon>Bacteria</taxon>
        <taxon>Pseudomonadati</taxon>
        <taxon>Pseudomonadota</taxon>
        <taxon>Gammaproteobacteria</taxon>
        <taxon>Methylococcales</taxon>
        <taxon>Crenotrichaceae</taxon>
        <taxon>Crenothrix</taxon>
    </lineage>
</organism>
<dbReference type="PANTHER" id="PTHR22946">
    <property type="entry name" value="DIENELACTONE HYDROLASE DOMAIN-CONTAINING PROTEIN-RELATED"/>
    <property type="match status" value="1"/>
</dbReference>
<dbReference type="SUPFAM" id="SSF53474">
    <property type="entry name" value="alpha/beta-Hydrolases"/>
    <property type="match status" value="1"/>
</dbReference>
<dbReference type="EMBL" id="FUKJ01000068">
    <property type="protein sequence ID" value="SJM90327.1"/>
    <property type="molecule type" value="Genomic_DNA"/>
</dbReference>
<evidence type="ECO:0000313" key="3">
    <source>
        <dbReference type="Proteomes" id="UP000195442"/>
    </source>
</evidence>